<dbReference type="Proteomes" id="UP000829494">
    <property type="component" value="Chromosome"/>
</dbReference>
<evidence type="ECO:0000313" key="3">
    <source>
        <dbReference type="Proteomes" id="UP000829494"/>
    </source>
</evidence>
<keyword evidence="3" id="KW-1185">Reference proteome</keyword>
<reference evidence="2 3" key="1">
    <citation type="submission" date="2022-03" db="EMBL/GenBank/DDBJ databases">
        <title>Complete genome of Streptomyces rimosus ssp. rimosus R7 (=ATCC 10970).</title>
        <authorList>
            <person name="Beganovic S."/>
            <person name="Ruckert C."/>
            <person name="Busche T."/>
            <person name="Kalinowski J."/>
            <person name="Wittmann C."/>
        </authorList>
    </citation>
    <scope>NUCLEOTIDE SEQUENCE [LARGE SCALE GENOMIC DNA]</scope>
    <source>
        <strain evidence="2 3">R7</strain>
    </source>
</reference>
<proteinExistence type="predicted"/>
<feature type="region of interest" description="Disordered" evidence="1">
    <location>
        <begin position="1"/>
        <end position="30"/>
    </location>
</feature>
<accession>A0ABY3YWX8</accession>
<organism evidence="2 3">
    <name type="scientific">Streptomyces rimosus subsp. rimosus</name>
    <dbReference type="NCBI Taxonomy" id="132474"/>
    <lineage>
        <taxon>Bacteria</taxon>
        <taxon>Bacillati</taxon>
        <taxon>Actinomycetota</taxon>
        <taxon>Actinomycetes</taxon>
        <taxon>Kitasatosporales</taxon>
        <taxon>Streptomycetaceae</taxon>
        <taxon>Streptomyces</taxon>
    </lineage>
</organism>
<evidence type="ECO:0000256" key="1">
    <source>
        <dbReference type="SAM" id="MobiDB-lite"/>
    </source>
</evidence>
<name>A0ABY3YWX8_STRRM</name>
<feature type="compositionally biased region" description="Low complexity" evidence="1">
    <location>
        <begin position="10"/>
        <end position="22"/>
    </location>
</feature>
<sequence length="150" mass="16060">MSPGTVTKVTNSNPTPSSRLSPNPSPSPSRVTLTRLMRASGHDGMLLMRTSGDSETAPDLPRPEGTTMATPAPAPTCMEVQITGIRKHSVECITEQDDGALCGARSSCWDNPMQVNAWIRAHAGEKGHTKFVKLMEESVNAFSKSVGRPK</sequence>
<evidence type="ECO:0000313" key="2">
    <source>
        <dbReference type="EMBL" id="UNZ02131.1"/>
    </source>
</evidence>
<protein>
    <submittedName>
        <fullName evidence="2">Uncharacterized protein</fullName>
    </submittedName>
</protein>
<dbReference type="EMBL" id="CP094298">
    <property type="protein sequence ID" value="UNZ02131.1"/>
    <property type="molecule type" value="Genomic_DNA"/>
</dbReference>
<feature type="region of interest" description="Disordered" evidence="1">
    <location>
        <begin position="46"/>
        <end position="73"/>
    </location>
</feature>
<gene>
    <name evidence="2" type="ORF">SRIMR7_08245</name>
</gene>